<protein>
    <submittedName>
        <fullName evidence="2">Unannotated protein</fullName>
    </submittedName>
</protein>
<dbReference type="EMBL" id="CAFBLS010000142">
    <property type="protein sequence ID" value="CAB4879619.1"/>
    <property type="molecule type" value="Genomic_DNA"/>
</dbReference>
<reference evidence="2" key="1">
    <citation type="submission" date="2020-05" db="EMBL/GenBank/DDBJ databases">
        <authorList>
            <person name="Chiriac C."/>
            <person name="Salcher M."/>
            <person name="Ghai R."/>
            <person name="Kavagutti S V."/>
        </authorList>
    </citation>
    <scope>NUCLEOTIDE SEQUENCE</scope>
</reference>
<evidence type="ECO:0000256" key="1">
    <source>
        <dbReference type="SAM" id="MobiDB-lite"/>
    </source>
</evidence>
<dbReference type="AlphaFoldDB" id="A0A6J7EH11"/>
<organism evidence="2">
    <name type="scientific">freshwater metagenome</name>
    <dbReference type="NCBI Taxonomy" id="449393"/>
    <lineage>
        <taxon>unclassified sequences</taxon>
        <taxon>metagenomes</taxon>
        <taxon>ecological metagenomes</taxon>
    </lineage>
</organism>
<proteinExistence type="predicted"/>
<name>A0A6J7EH11_9ZZZZ</name>
<feature type="region of interest" description="Disordered" evidence="1">
    <location>
        <begin position="23"/>
        <end position="42"/>
    </location>
</feature>
<sequence length="80" mass="8529">MEDLGGCLERVLDHRDDVGIGAVGEDHGVSLEGPPQDSDPVPEPARLLVGLRLRCGQHLAFEPSDEAIGLSGHERAEVVH</sequence>
<gene>
    <name evidence="2" type="ORF">UFOPK3402_01180</name>
</gene>
<evidence type="ECO:0000313" key="2">
    <source>
        <dbReference type="EMBL" id="CAB4879619.1"/>
    </source>
</evidence>
<accession>A0A6J7EH11</accession>